<dbReference type="SUPFAM" id="SSF46785">
    <property type="entry name" value="Winged helix' DNA-binding domain"/>
    <property type="match status" value="1"/>
</dbReference>
<dbReference type="InterPro" id="IPR001034">
    <property type="entry name" value="DeoR_HTH"/>
</dbReference>
<dbReference type="InterPro" id="IPR050313">
    <property type="entry name" value="Carb_Metab_HTH_regulators"/>
</dbReference>
<reference evidence="5" key="1">
    <citation type="submission" date="2018-06" db="EMBL/GenBank/DDBJ databases">
        <authorList>
            <person name="Zhirakovskaya E."/>
        </authorList>
    </citation>
    <scope>NUCLEOTIDE SEQUENCE</scope>
</reference>
<dbReference type="InterPro" id="IPR036390">
    <property type="entry name" value="WH_DNA-bd_sf"/>
</dbReference>
<feature type="domain" description="HTH deoR-type" evidence="4">
    <location>
        <begin position="3"/>
        <end position="58"/>
    </location>
</feature>
<dbReference type="InterPro" id="IPR037171">
    <property type="entry name" value="NagB/RpiA_transferase-like"/>
</dbReference>
<gene>
    <name evidence="5" type="ORF">MNBD_ALPHA07-1166</name>
</gene>
<sequence length="254" mass="27521">MKVSKRQAKLVEIVRKNEKVSVEVLATRLETSRETIRRDLTELGKTGKIQKVHGGAIVPKVFGEGSFQERLSMNVEAKVRVARKAAEFVQPHETLFINTGSTSYYFAEELAQKSNLTIVTNSAENARLVSTAKSGNHTFLLGGEYIAGNRQTLGSMVTAQVAAFRAHHCVLTIGALDCQSGLMEFGHEEAELAAAMADQAEALMVLADRSKFNALASFKVCPLGRITRLICDAMPPGDIADEIADQGGEIILAD</sequence>
<dbReference type="SMART" id="SM00420">
    <property type="entry name" value="HTH_DEOR"/>
    <property type="match status" value="1"/>
</dbReference>
<dbReference type="AlphaFoldDB" id="A0A3B0RCW5"/>
<protein>
    <recommendedName>
        <fullName evidence="4">HTH deoR-type domain-containing protein</fullName>
    </recommendedName>
</protein>
<keyword evidence="2" id="KW-0238">DNA-binding</keyword>
<dbReference type="PROSITE" id="PS51000">
    <property type="entry name" value="HTH_DEOR_2"/>
    <property type="match status" value="1"/>
</dbReference>
<keyword evidence="3" id="KW-0804">Transcription</keyword>
<proteinExistence type="predicted"/>
<dbReference type="PANTHER" id="PTHR30363:SF44">
    <property type="entry name" value="AGA OPERON TRANSCRIPTIONAL REPRESSOR-RELATED"/>
    <property type="match status" value="1"/>
</dbReference>
<dbReference type="SUPFAM" id="SSF100950">
    <property type="entry name" value="NagB/RpiA/CoA transferase-like"/>
    <property type="match status" value="1"/>
</dbReference>
<keyword evidence="1" id="KW-0805">Transcription regulation</keyword>
<evidence type="ECO:0000256" key="2">
    <source>
        <dbReference type="ARBA" id="ARBA00023125"/>
    </source>
</evidence>
<dbReference type="GO" id="GO:0003700">
    <property type="term" value="F:DNA-binding transcription factor activity"/>
    <property type="evidence" value="ECO:0007669"/>
    <property type="project" value="InterPro"/>
</dbReference>
<dbReference type="PROSITE" id="PS00894">
    <property type="entry name" value="HTH_DEOR_1"/>
    <property type="match status" value="1"/>
</dbReference>
<name>A0A3B0RCW5_9ZZZZ</name>
<dbReference type="InterPro" id="IPR036388">
    <property type="entry name" value="WH-like_DNA-bd_sf"/>
</dbReference>
<dbReference type="InterPro" id="IPR018356">
    <property type="entry name" value="Tscrpt_reg_HTH_DeoR_CS"/>
</dbReference>
<organism evidence="5">
    <name type="scientific">hydrothermal vent metagenome</name>
    <dbReference type="NCBI Taxonomy" id="652676"/>
    <lineage>
        <taxon>unclassified sequences</taxon>
        <taxon>metagenomes</taxon>
        <taxon>ecological metagenomes</taxon>
    </lineage>
</organism>
<dbReference type="EMBL" id="UOEG01000051">
    <property type="protein sequence ID" value="VAV89809.1"/>
    <property type="molecule type" value="Genomic_DNA"/>
</dbReference>
<dbReference type="InterPro" id="IPR014036">
    <property type="entry name" value="DeoR-like_C"/>
</dbReference>
<dbReference type="GO" id="GO:0003677">
    <property type="term" value="F:DNA binding"/>
    <property type="evidence" value="ECO:0007669"/>
    <property type="project" value="UniProtKB-KW"/>
</dbReference>
<dbReference type="Pfam" id="PF08220">
    <property type="entry name" value="HTH_DeoR"/>
    <property type="match status" value="1"/>
</dbReference>
<evidence type="ECO:0000256" key="1">
    <source>
        <dbReference type="ARBA" id="ARBA00023015"/>
    </source>
</evidence>
<dbReference type="PANTHER" id="PTHR30363">
    <property type="entry name" value="HTH-TYPE TRANSCRIPTIONAL REGULATOR SRLR-RELATED"/>
    <property type="match status" value="1"/>
</dbReference>
<dbReference type="SMART" id="SM01134">
    <property type="entry name" value="DeoRC"/>
    <property type="match status" value="1"/>
</dbReference>
<dbReference type="Gene3D" id="3.40.50.1360">
    <property type="match status" value="1"/>
</dbReference>
<evidence type="ECO:0000256" key="3">
    <source>
        <dbReference type="ARBA" id="ARBA00023163"/>
    </source>
</evidence>
<accession>A0A3B0RCW5</accession>
<evidence type="ECO:0000313" key="5">
    <source>
        <dbReference type="EMBL" id="VAV89809.1"/>
    </source>
</evidence>
<evidence type="ECO:0000259" key="4">
    <source>
        <dbReference type="PROSITE" id="PS51000"/>
    </source>
</evidence>
<dbReference type="Gene3D" id="1.10.10.10">
    <property type="entry name" value="Winged helix-like DNA-binding domain superfamily/Winged helix DNA-binding domain"/>
    <property type="match status" value="1"/>
</dbReference>
<dbReference type="PRINTS" id="PR00037">
    <property type="entry name" value="HTHLACR"/>
</dbReference>
<dbReference type="Pfam" id="PF00455">
    <property type="entry name" value="DeoRC"/>
    <property type="match status" value="1"/>
</dbReference>